<feature type="transmembrane region" description="Helical" evidence="1">
    <location>
        <begin position="25"/>
        <end position="46"/>
    </location>
</feature>
<feature type="transmembrane region" description="Helical" evidence="1">
    <location>
        <begin position="52"/>
        <end position="74"/>
    </location>
</feature>
<reference evidence="2" key="1">
    <citation type="journal article" date="2021" name="ISME J.">
        <title>Fine-scale metabolic discontinuity in a stratified prokaryote microbiome of a Red Sea deep halocline.</title>
        <authorList>
            <person name="Michoud G."/>
            <person name="Ngugi D.K."/>
            <person name="Barozzi A."/>
            <person name="Merlino G."/>
            <person name="Calleja M.L."/>
            <person name="Delgado-Huertas A."/>
            <person name="Moran X.A.G."/>
            <person name="Daffonchio D."/>
        </authorList>
    </citation>
    <scope>NUCLEOTIDE SEQUENCE</scope>
    <source>
        <strain evidence="2">SuakinDeep_MAG55_1</strain>
    </source>
</reference>
<dbReference type="EMBL" id="JAANXD010000078">
    <property type="protein sequence ID" value="MBS1259031.1"/>
    <property type="molecule type" value="Genomic_DNA"/>
</dbReference>
<keyword evidence="1" id="KW-0472">Membrane</keyword>
<keyword evidence="1" id="KW-0812">Transmembrane</keyword>
<organism evidence="2 3">
    <name type="scientific">Candidatus Scalindua arabica</name>
    <dbReference type="NCBI Taxonomy" id="1127984"/>
    <lineage>
        <taxon>Bacteria</taxon>
        <taxon>Pseudomonadati</taxon>
        <taxon>Planctomycetota</taxon>
        <taxon>Candidatus Brocadiia</taxon>
        <taxon>Candidatus Brocadiales</taxon>
        <taxon>Candidatus Scalinduaceae</taxon>
        <taxon>Candidatus Scalindua</taxon>
    </lineage>
</organism>
<gene>
    <name evidence="2" type="ORF">MAG551_02097</name>
</gene>
<evidence type="ECO:0000256" key="1">
    <source>
        <dbReference type="SAM" id="Phobius"/>
    </source>
</evidence>
<sequence length="85" mass="9782">MPEVIKIKKRKKAKHRLKARMRKQVYIILATTFFAIGIAAMINFNINVYTALGSIIVYAATGIGCGFILFLYIFRLIKGEKRFIR</sequence>
<evidence type="ECO:0000313" key="2">
    <source>
        <dbReference type="EMBL" id="MBS1259031.1"/>
    </source>
</evidence>
<protein>
    <submittedName>
        <fullName evidence="2">Uncharacterized protein</fullName>
    </submittedName>
</protein>
<name>A0A941W5V2_9BACT</name>
<comment type="caution">
    <text evidence="2">The sequence shown here is derived from an EMBL/GenBank/DDBJ whole genome shotgun (WGS) entry which is preliminary data.</text>
</comment>
<keyword evidence="1" id="KW-1133">Transmembrane helix</keyword>
<dbReference type="Proteomes" id="UP000722750">
    <property type="component" value="Unassembled WGS sequence"/>
</dbReference>
<dbReference type="AlphaFoldDB" id="A0A941W5V2"/>
<evidence type="ECO:0000313" key="3">
    <source>
        <dbReference type="Proteomes" id="UP000722750"/>
    </source>
</evidence>
<accession>A0A941W5V2</accession>
<proteinExistence type="predicted"/>